<dbReference type="OrthoDB" id="9791494at2"/>
<feature type="domain" description="Resolvase/invertase-type recombinase catalytic" evidence="1">
    <location>
        <begin position="3"/>
        <end position="160"/>
    </location>
</feature>
<feature type="domain" description="Recombinase" evidence="2">
    <location>
        <begin position="150"/>
        <end position="293"/>
    </location>
</feature>
<dbReference type="Pfam" id="PF13408">
    <property type="entry name" value="Zn_ribbon_recom"/>
    <property type="match status" value="1"/>
</dbReference>
<comment type="caution">
    <text evidence="3">The sequence shown here is derived from an EMBL/GenBank/DDBJ whole genome shotgun (WGS) entry which is preliminary data.</text>
</comment>
<dbReference type="PANTHER" id="PTHR30461">
    <property type="entry name" value="DNA-INVERTASE FROM LAMBDOID PROPHAGE"/>
    <property type="match status" value="1"/>
</dbReference>
<dbReference type="CDD" id="cd00338">
    <property type="entry name" value="Ser_Recombinase"/>
    <property type="match status" value="1"/>
</dbReference>
<dbReference type="GO" id="GO:0000150">
    <property type="term" value="F:DNA strand exchange activity"/>
    <property type="evidence" value="ECO:0007669"/>
    <property type="project" value="InterPro"/>
</dbReference>
<dbReference type="PROSITE" id="PS51736">
    <property type="entry name" value="RECOMBINASES_3"/>
    <property type="match status" value="1"/>
</dbReference>
<dbReference type="InterPro" id="IPR011109">
    <property type="entry name" value="DNA_bind_recombinase_dom"/>
</dbReference>
<dbReference type="InterPro" id="IPR036162">
    <property type="entry name" value="Resolvase-like_N_sf"/>
</dbReference>
<dbReference type="SMART" id="SM00857">
    <property type="entry name" value="Resolvase"/>
    <property type="match status" value="1"/>
</dbReference>
<evidence type="ECO:0000313" key="4">
    <source>
        <dbReference type="Proteomes" id="UP000251075"/>
    </source>
</evidence>
<accession>A0A364NSZ5</accession>
<gene>
    <name evidence="3" type="ORF">CU669_19705</name>
</gene>
<dbReference type="PANTHER" id="PTHR30461:SF23">
    <property type="entry name" value="DNA RECOMBINASE-RELATED"/>
    <property type="match status" value="1"/>
</dbReference>
<dbReference type="InterPro" id="IPR038109">
    <property type="entry name" value="DNA_bind_recomb_sf"/>
</dbReference>
<reference evidence="3 4" key="1">
    <citation type="submission" date="2017-11" db="EMBL/GenBank/DDBJ databases">
        <title>Draft genome sequence of magnetotactic bacterium Magnetospirillum kuznetsovii LBB-42.</title>
        <authorList>
            <person name="Grouzdev D.S."/>
            <person name="Rysina M.S."/>
            <person name="Baslerov R.V."/>
            <person name="Koziaeva V."/>
        </authorList>
    </citation>
    <scope>NUCLEOTIDE SEQUENCE [LARGE SCALE GENOMIC DNA]</scope>
    <source>
        <strain evidence="3 4">LBB-42</strain>
    </source>
</reference>
<dbReference type="GO" id="GO:0003677">
    <property type="term" value="F:DNA binding"/>
    <property type="evidence" value="ECO:0007669"/>
    <property type="project" value="InterPro"/>
</dbReference>
<dbReference type="PROSITE" id="PS51737">
    <property type="entry name" value="RECOMBINASE_DNA_BIND"/>
    <property type="match status" value="1"/>
</dbReference>
<name>A0A364NSZ5_9PROT</name>
<dbReference type="Proteomes" id="UP000251075">
    <property type="component" value="Unassembled WGS sequence"/>
</dbReference>
<dbReference type="Gene3D" id="3.90.1750.20">
    <property type="entry name" value="Putative Large Serine Recombinase, Chain B, Domain 2"/>
    <property type="match status" value="1"/>
</dbReference>
<evidence type="ECO:0000259" key="2">
    <source>
        <dbReference type="PROSITE" id="PS51737"/>
    </source>
</evidence>
<dbReference type="Pfam" id="PF00239">
    <property type="entry name" value="Resolvase"/>
    <property type="match status" value="1"/>
</dbReference>
<protein>
    <submittedName>
        <fullName evidence="3">Resolvase</fullName>
    </submittedName>
</protein>
<keyword evidence="4" id="KW-1185">Reference proteome</keyword>
<evidence type="ECO:0000259" key="1">
    <source>
        <dbReference type="PROSITE" id="PS51736"/>
    </source>
</evidence>
<proteinExistence type="predicted"/>
<dbReference type="SUPFAM" id="SSF53041">
    <property type="entry name" value="Resolvase-like"/>
    <property type="match status" value="1"/>
</dbReference>
<dbReference type="Pfam" id="PF07508">
    <property type="entry name" value="Recombinase"/>
    <property type="match status" value="1"/>
</dbReference>
<organism evidence="3 4">
    <name type="scientific">Paramagnetospirillum kuznetsovii</name>
    <dbReference type="NCBI Taxonomy" id="2053833"/>
    <lineage>
        <taxon>Bacteria</taxon>
        <taxon>Pseudomonadati</taxon>
        <taxon>Pseudomonadota</taxon>
        <taxon>Alphaproteobacteria</taxon>
        <taxon>Rhodospirillales</taxon>
        <taxon>Magnetospirillaceae</taxon>
        <taxon>Paramagnetospirillum</taxon>
    </lineage>
</organism>
<dbReference type="RefSeq" id="WP_112147302.1">
    <property type="nucleotide sequence ID" value="NZ_PGTO01000030.1"/>
</dbReference>
<dbReference type="InterPro" id="IPR025827">
    <property type="entry name" value="Zn_ribbon_recom_dom"/>
</dbReference>
<dbReference type="EMBL" id="PGTO01000030">
    <property type="protein sequence ID" value="RAU20209.1"/>
    <property type="molecule type" value="Genomic_DNA"/>
</dbReference>
<dbReference type="InterPro" id="IPR050639">
    <property type="entry name" value="SSR_resolvase"/>
</dbReference>
<sequence length="548" mass="60089">MKKAALYVRYSSALQQDTSLKDQIFQCTAYCERNSWTVAQIYKDPARSGKTRFRPGYQSMLAAVEAREFDLLVCLTPDRISRRLADAADLLDRLDLAGIELHTPSLTRVTPVTWGILATMAQEYNRQTAMRTRGGQATATKAGRVAGGIAYGYDAMPADADGKRGFRSINQIQAAVVRRIYQEYAAGRSPKDITHGLNADGIPGPRGSSWSPSCIYGHRRRDTGIINNPIYIGQIVYNRAAFKTDLNTDKTIVRLNDVSEVVTGTAPHLRIIEDELWNAVKVRQKVLVSRMTGAEGTIRPENARRPRYLLSGLLTCGICGGGMSKISAHHYGCSNARNRGPTVCTNMLTVRRDVIEPLVLDGLQHHLMRPEAVAAFITEFEATVKAEAAQRDQGRLALQAELTKIAGTIEGAMQALIAAPTSRALADHLAKLEVQRDEIEARLTRAPSVVPVVRPDLTAVYRRKVINLTKALGQPETATEAAELLRGLIDEVRMVPVEGKLEAHLYGALGKLLELGSENTRSSGPGVQVTLVAGARIGLYRTRLQSRR</sequence>
<dbReference type="AlphaFoldDB" id="A0A364NSZ5"/>
<dbReference type="InterPro" id="IPR006119">
    <property type="entry name" value="Resolv_N"/>
</dbReference>
<dbReference type="Gene3D" id="3.40.50.1390">
    <property type="entry name" value="Resolvase, N-terminal catalytic domain"/>
    <property type="match status" value="1"/>
</dbReference>
<evidence type="ECO:0000313" key="3">
    <source>
        <dbReference type="EMBL" id="RAU20209.1"/>
    </source>
</evidence>